<dbReference type="RefSeq" id="WP_256370533.1">
    <property type="nucleotide sequence ID" value="NZ_JAWLIP010000012.1"/>
</dbReference>
<keyword evidence="3" id="KW-1185">Reference proteome</keyword>
<dbReference type="EMBL" id="JAWLIP010000012">
    <property type="protein sequence ID" value="MDV6228693.1"/>
    <property type="molecule type" value="Genomic_DNA"/>
</dbReference>
<evidence type="ECO:0000256" key="1">
    <source>
        <dbReference type="SAM" id="MobiDB-lite"/>
    </source>
</evidence>
<sequence>MALFVRCIAALREFIAPRYHPERHYMRGPGPACQKRGGGSATAA</sequence>
<evidence type="ECO:0000313" key="3">
    <source>
        <dbReference type="Proteomes" id="UP001185659"/>
    </source>
</evidence>
<organism evidence="2 3">
    <name type="scientific">Nitratireductor aquimarinus</name>
    <dbReference type="NCBI Taxonomy" id="889300"/>
    <lineage>
        <taxon>Bacteria</taxon>
        <taxon>Pseudomonadati</taxon>
        <taxon>Pseudomonadota</taxon>
        <taxon>Alphaproteobacteria</taxon>
        <taxon>Hyphomicrobiales</taxon>
        <taxon>Phyllobacteriaceae</taxon>
        <taxon>Nitratireductor</taxon>
    </lineage>
</organism>
<name>A0ABU4AR32_9HYPH</name>
<gene>
    <name evidence="2" type="ORF">R2G56_20585</name>
</gene>
<dbReference type="Proteomes" id="UP001185659">
    <property type="component" value="Unassembled WGS sequence"/>
</dbReference>
<reference evidence="2 3" key="1">
    <citation type="submission" date="2023-10" db="EMBL/GenBank/DDBJ databases">
        <authorList>
            <person name="Venkata Ramana C."/>
            <person name="Sasikala C."/>
            <person name="Dhurka M."/>
        </authorList>
    </citation>
    <scope>NUCLEOTIDE SEQUENCE [LARGE SCALE GENOMIC DNA]</scope>
    <source>
        <strain evidence="2 3">KCTC 32151</strain>
    </source>
</reference>
<accession>A0ABU4AR32</accession>
<comment type="caution">
    <text evidence="2">The sequence shown here is derived from an EMBL/GenBank/DDBJ whole genome shotgun (WGS) entry which is preliminary data.</text>
</comment>
<protein>
    <submittedName>
        <fullName evidence="2">Uncharacterized protein</fullName>
    </submittedName>
</protein>
<proteinExistence type="predicted"/>
<feature type="region of interest" description="Disordered" evidence="1">
    <location>
        <begin position="22"/>
        <end position="44"/>
    </location>
</feature>
<evidence type="ECO:0000313" key="2">
    <source>
        <dbReference type="EMBL" id="MDV6228693.1"/>
    </source>
</evidence>